<protein>
    <submittedName>
        <fullName evidence="2">General stress protein 26</fullName>
    </submittedName>
</protein>
<evidence type="ECO:0000259" key="1">
    <source>
        <dbReference type="Pfam" id="PF16242"/>
    </source>
</evidence>
<organism evidence="2 3">
    <name type="scientific">Paenibacillus piri</name>
    <dbReference type="NCBI Taxonomy" id="2547395"/>
    <lineage>
        <taxon>Bacteria</taxon>
        <taxon>Bacillati</taxon>
        <taxon>Bacillota</taxon>
        <taxon>Bacilli</taxon>
        <taxon>Bacillales</taxon>
        <taxon>Paenibacillaceae</taxon>
        <taxon>Paenibacillus</taxon>
    </lineage>
</organism>
<dbReference type="InterPro" id="IPR012349">
    <property type="entry name" value="Split_barrel_FMN-bd"/>
</dbReference>
<dbReference type="PANTHER" id="PTHR34818">
    <property type="entry name" value="PROTEIN BLI-3"/>
    <property type="match status" value="1"/>
</dbReference>
<sequence length="139" mass="15853">MSTGEALRKSAGLLERSEIAMVGSNDQDGYPNIKAMFKIEAEGINNIWFSTNTSSKRVSQFRSDPRACVYFYDHERFSGLLLVGDIEVVTDSACKQRLWRQGWEAYYPQGVTDPEYCALQFAARWGNYYHGLQNVSFDL</sequence>
<dbReference type="Pfam" id="PF16242">
    <property type="entry name" value="Pyrid_ox_like"/>
    <property type="match status" value="1"/>
</dbReference>
<feature type="domain" description="General stress protein FMN-binding split barrel" evidence="1">
    <location>
        <begin position="7"/>
        <end position="130"/>
    </location>
</feature>
<dbReference type="OrthoDB" id="1954371at2"/>
<gene>
    <name evidence="2" type="ORF">E1757_00500</name>
</gene>
<evidence type="ECO:0000313" key="3">
    <source>
        <dbReference type="Proteomes" id="UP000295636"/>
    </source>
</evidence>
<dbReference type="AlphaFoldDB" id="A0A4R5KXX2"/>
<dbReference type="PANTHER" id="PTHR34818:SF1">
    <property type="entry name" value="PROTEIN BLI-3"/>
    <property type="match status" value="1"/>
</dbReference>
<dbReference type="Proteomes" id="UP000295636">
    <property type="component" value="Unassembled WGS sequence"/>
</dbReference>
<proteinExistence type="predicted"/>
<accession>A0A4R5KXX2</accession>
<comment type="caution">
    <text evidence="2">The sequence shown here is derived from an EMBL/GenBank/DDBJ whole genome shotgun (WGS) entry which is preliminary data.</text>
</comment>
<dbReference type="InterPro" id="IPR038725">
    <property type="entry name" value="YdaG_split_barrel_FMN-bd"/>
</dbReference>
<name>A0A4R5KXX2_9BACL</name>
<dbReference type="SUPFAM" id="SSF50475">
    <property type="entry name" value="FMN-binding split barrel"/>
    <property type="match status" value="1"/>
</dbReference>
<dbReference type="Gene3D" id="2.30.110.10">
    <property type="entry name" value="Electron Transport, Fmn-binding Protein, Chain A"/>
    <property type="match status" value="1"/>
</dbReference>
<dbReference type="EMBL" id="SMRT01000001">
    <property type="protein sequence ID" value="TDG00932.1"/>
    <property type="molecule type" value="Genomic_DNA"/>
</dbReference>
<reference evidence="2 3" key="1">
    <citation type="submission" date="2019-03" db="EMBL/GenBank/DDBJ databases">
        <title>This is whole genome sequence of Paenibacillus sp MS74 strain.</title>
        <authorList>
            <person name="Trinh H.N."/>
        </authorList>
    </citation>
    <scope>NUCLEOTIDE SEQUENCE [LARGE SCALE GENOMIC DNA]</scope>
    <source>
        <strain evidence="2 3">MS74</strain>
    </source>
</reference>
<keyword evidence="3" id="KW-1185">Reference proteome</keyword>
<evidence type="ECO:0000313" key="2">
    <source>
        <dbReference type="EMBL" id="TDG00932.1"/>
    </source>
</evidence>
<dbReference type="InterPro" id="IPR052917">
    <property type="entry name" value="Stress-Dev_Protein"/>
</dbReference>